<dbReference type="EMBL" id="LAZR01000697">
    <property type="protein sequence ID" value="KKN60407.1"/>
    <property type="molecule type" value="Genomic_DNA"/>
</dbReference>
<protein>
    <submittedName>
        <fullName evidence="1">Uncharacterized protein</fullName>
    </submittedName>
</protein>
<accession>A0A0F9SDP0</accession>
<sequence>MRAEIEQQRRILLARLWTDATGIPDTDRSPLTQCLFDLCIESSAPDSSPHVMAQMIDVLVEDYQEFSKLLWAEEGQDE</sequence>
<evidence type="ECO:0000313" key="1">
    <source>
        <dbReference type="EMBL" id="KKN60407.1"/>
    </source>
</evidence>
<dbReference type="AlphaFoldDB" id="A0A0F9SDP0"/>
<comment type="caution">
    <text evidence="1">The sequence shown here is derived from an EMBL/GenBank/DDBJ whole genome shotgun (WGS) entry which is preliminary data.</text>
</comment>
<name>A0A0F9SDP0_9ZZZZ</name>
<gene>
    <name evidence="1" type="ORF">LCGC14_0532410</name>
</gene>
<organism evidence="1">
    <name type="scientific">marine sediment metagenome</name>
    <dbReference type="NCBI Taxonomy" id="412755"/>
    <lineage>
        <taxon>unclassified sequences</taxon>
        <taxon>metagenomes</taxon>
        <taxon>ecological metagenomes</taxon>
    </lineage>
</organism>
<proteinExistence type="predicted"/>
<reference evidence="1" key="1">
    <citation type="journal article" date="2015" name="Nature">
        <title>Complex archaea that bridge the gap between prokaryotes and eukaryotes.</title>
        <authorList>
            <person name="Spang A."/>
            <person name="Saw J.H."/>
            <person name="Jorgensen S.L."/>
            <person name="Zaremba-Niedzwiedzka K."/>
            <person name="Martijn J."/>
            <person name="Lind A.E."/>
            <person name="van Eijk R."/>
            <person name="Schleper C."/>
            <person name="Guy L."/>
            <person name="Ettema T.J."/>
        </authorList>
    </citation>
    <scope>NUCLEOTIDE SEQUENCE</scope>
</reference>